<dbReference type="RefSeq" id="WP_132475856.1">
    <property type="nucleotide sequence ID" value="NZ_JBHRVM010000001.1"/>
</dbReference>
<dbReference type="InterPro" id="IPR001635">
    <property type="entry name" value="Flag_hook_Flik"/>
</dbReference>
<evidence type="ECO:0000256" key="4">
    <source>
        <dbReference type="SAM" id="MobiDB-lite"/>
    </source>
</evidence>
<dbReference type="PANTHER" id="PTHR37533:SF2">
    <property type="entry name" value="FLAGELLAR HOOK-LENGTH CONTROL PROTEIN"/>
    <property type="match status" value="1"/>
</dbReference>
<evidence type="ECO:0000313" key="7">
    <source>
        <dbReference type="Proteomes" id="UP000294692"/>
    </source>
</evidence>
<comment type="caution">
    <text evidence="6">The sequence shown here is derived from an EMBL/GenBank/DDBJ whole genome shotgun (WGS) entry which is preliminary data.</text>
</comment>
<gene>
    <name evidence="6" type="ORF">EV686_103408</name>
</gene>
<evidence type="ECO:0000256" key="1">
    <source>
        <dbReference type="ARBA" id="ARBA00003944"/>
    </source>
</evidence>
<evidence type="ECO:0000259" key="5">
    <source>
        <dbReference type="Pfam" id="PF02120"/>
    </source>
</evidence>
<dbReference type="InterPro" id="IPR038610">
    <property type="entry name" value="FliK-like_C_sf"/>
</dbReference>
<feature type="compositionally biased region" description="Basic and acidic residues" evidence="4">
    <location>
        <begin position="57"/>
        <end position="69"/>
    </location>
</feature>
<reference evidence="6 7" key="1">
    <citation type="submission" date="2019-03" db="EMBL/GenBank/DDBJ databases">
        <title>Genomic Encyclopedia of Type Strains, Phase IV (KMG-IV): sequencing the most valuable type-strain genomes for metagenomic binning, comparative biology and taxonomic classification.</title>
        <authorList>
            <person name="Goeker M."/>
        </authorList>
    </citation>
    <scope>NUCLEOTIDE SEQUENCE [LARGE SCALE GENOMIC DNA]</scope>
    <source>
        <strain evidence="6 7">DSM 100048</strain>
    </source>
</reference>
<keyword evidence="7" id="KW-1185">Reference proteome</keyword>
<feature type="domain" description="Flagellar hook-length control protein-like C-terminal" evidence="5">
    <location>
        <begin position="295"/>
        <end position="370"/>
    </location>
</feature>
<protein>
    <submittedName>
        <fullName evidence="6">Flagellar hook-length control protein FliK</fullName>
    </submittedName>
</protein>
<dbReference type="CDD" id="cd17470">
    <property type="entry name" value="T3SS_Flik_C"/>
    <property type="match status" value="1"/>
</dbReference>
<dbReference type="Pfam" id="PF02120">
    <property type="entry name" value="Flg_hook"/>
    <property type="match status" value="1"/>
</dbReference>
<dbReference type="PANTHER" id="PTHR37533">
    <property type="entry name" value="FLAGELLAR HOOK-LENGTH CONTROL PROTEIN"/>
    <property type="match status" value="1"/>
</dbReference>
<dbReference type="PRINTS" id="PR01007">
    <property type="entry name" value="FLGHOOKFLIK"/>
</dbReference>
<dbReference type="InterPro" id="IPR052563">
    <property type="entry name" value="FliK"/>
</dbReference>
<dbReference type="OrthoDB" id="8679885at2"/>
<proteinExistence type="inferred from homology"/>
<dbReference type="AlphaFoldDB" id="A0A4R3VB47"/>
<organism evidence="6 7">
    <name type="scientific">Paracandidimonas soli</name>
    <dbReference type="NCBI Taxonomy" id="1917182"/>
    <lineage>
        <taxon>Bacteria</taxon>
        <taxon>Pseudomonadati</taxon>
        <taxon>Pseudomonadota</taxon>
        <taxon>Betaproteobacteria</taxon>
        <taxon>Burkholderiales</taxon>
        <taxon>Alcaligenaceae</taxon>
        <taxon>Paracandidimonas</taxon>
    </lineage>
</organism>
<sequence length="414" mass="41969">MTVPILTASPLPAANGQAPNAAREDNAGNAFSDALSGSRQSLSDRAVDRTSPAKQGATERKDGKLKDAAGTEADDEDLALPGLALAIAEQAASLLGPQETLRENAQPSGDKRARGNIVAASNANDAPLRSIDISASPETPPVVEPGAGDADPGLEPVLTAAQQQRASTAPANGRPAFAEGLNAAAGRGAAGRHPAQAGSAQAAAAASEPSSGTLSSQAMFQAQQADALFAAPAASTQAGMELPAAMAAGLASIQPQVSSAIGPASAPAITVPLQHPQWPQAMGQQFLHLLQSGGNHGTQVAELRLDPPDLGPLRISIQLSDNVAHAVFVSAHAPVRQALEQALPQLQEQLAQAGISLGQTSVNDQDPRQAEFFQQQGDERSGVFAASDGDVTDILPQPVPNRAAAPNALVDTFA</sequence>
<keyword evidence="6" id="KW-0282">Flagellum</keyword>
<keyword evidence="6" id="KW-0969">Cilium</keyword>
<dbReference type="GO" id="GO:0009424">
    <property type="term" value="C:bacterial-type flagellum hook"/>
    <property type="evidence" value="ECO:0007669"/>
    <property type="project" value="InterPro"/>
</dbReference>
<feature type="region of interest" description="Disordered" evidence="4">
    <location>
        <begin position="1"/>
        <end position="74"/>
    </location>
</feature>
<evidence type="ECO:0000256" key="3">
    <source>
        <dbReference type="ARBA" id="ARBA00022795"/>
    </source>
</evidence>
<accession>A0A4R3VB47</accession>
<evidence type="ECO:0000256" key="2">
    <source>
        <dbReference type="ARBA" id="ARBA00009149"/>
    </source>
</evidence>
<name>A0A4R3VB47_9BURK</name>
<dbReference type="InterPro" id="IPR021136">
    <property type="entry name" value="Flagellar_hook_control-like_C"/>
</dbReference>
<feature type="region of interest" description="Disordered" evidence="4">
    <location>
        <begin position="128"/>
        <end position="154"/>
    </location>
</feature>
<comment type="similarity">
    <text evidence="2">Belongs to the FliK family.</text>
</comment>
<keyword evidence="3" id="KW-1005">Bacterial flagellum biogenesis</keyword>
<feature type="region of interest" description="Disordered" evidence="4">
    <location>
        <begin position="185"/>
        <end position="209"/>
    </location>
</feature>
<dbReference type="Proteomes" id="UP000294692">
    <property type="component" value="Unassembled WGS sequence"/>
</dbReference>
<comment type="function">
    <text evidence="1">Controls the length of the flagellar hook.</text>
</comment>
<dbReference type="Gene3D" id="3.30.750.140">
    <property type="match status" value="1"/>
</dbReference>
<dbReference type="GO" id="GO:0044780">
    <property type="term" value="P:bacterial-type flagellum assembly"/>
    <property type="evidence" value="ECO:0007669"/>
    <property type="project" value="InterPro"/>
</dbReference>
<evidence type="ECO:0000313" key="6">
    <source>
        <dbReference type="EMBL" id="TCV00824.1"/>
    </source>
</evidence>
<dbReference type="EMBL" id="SMBX01000003">
    <property type="protein sequence ID" value="TCV00824.1"/>
    <property type="molecule type" value="Genomic_DNA"/>
</dbReference>
<keyword evidence="6" id="KW-0966">Cell projection</keyword>